<gene>
    <name evidence="4" type="ORF">ENP86_10880</name>
</gene>
<organism evidence="4">
    <name type="scientific">candidate division WOR-3 bacterium</name>
    <dbReference type="NCBI Taxonomy" id="2052148"/>
    <lineage>
        <taxon>Bacteria</taxon>
        <taxon>Bacteria division WOR-3</taxon>
    </lineage>
</organism>
<dbReference type="PROSITE" id="PS51257">
    <property type="entry name" value="PROKAR_LIPOPROTEIN"/>
    <property type="match status" value="1"/>
</dbReference>
<evidence type="ECO:0000256" key="1">
    <source>
        <dbReference type="ARBA" id="ARBA00022737"/>
    </source>
</evidence>
<dbReference type="Gene3D" id="1.25.40.10">
    <property type="entry name" value="Tetratricopeptide repeat domain"/>
    <property type="match status" value="2"/>
</dbReference>
<evidence type="ECO:0000256" key="2">
    <source>
        <dbReference type="ARBA" id="ARBA00022803"/>
    </source>
</evidence>
<keyword evidence="1" id="KW-0677">Repeat</keyword>
<feature type="repeat" description="TPR" evidence="3">
    <location>
        <begin position="50"/>
        <end position="83"/>
    </location>
</feature>
<evidence type="ECO:0000256" key="3">
    <source>
        <dbReference type="PROSITE-ProRule" id="PRU00339"/>
    </source>
</evidence>
<feature type="repeat" description="TPR" evidence="3">
    <location>
        <begin position="238"/>
        <end position="271"/>
    </location>
</feature>
<dbReference type="SUPFAM" id="SSF48452">
    <property type="entry name" value="TPR-like"/>
    <property type="match status" value="1"/>
</dbReference>
<reference evidence="4" key="1">
    <citation type="journal article" date="2020" name="mSystems">
        <title>Genome- and Community-Level Interaction Insights into Carbon Utilization and Element Cycling Functions of Hydrothermarchaeota in Hydrothermal Sediment.</title>
        <authorList>
            <person name="Zhou Z."/>
            <person name="Liu Y."/>
            <person name="Xu W."/>
            <person name="Pan J."/>
            <person name="Luo Z.H."/>
            <person name="Li M."/>
        </authorList>
    </citation>
    <scope>NUCLEOTIDE SEQUENCE [LARGE SCALE GENOMIC DNA]</scope>
    <source>
        <strain evidence="4">SpSt-258</strain>
    </source>
</reference>
<dbReference type="SMART" id="SM00028">
    <property type="entry name" value="TPR"/>
    <property type="match status" value="5"/>
</dbReference>
<accession>A0A7V0Z7I2</accession>
<dbReference type="PROSITE" id="PS50005">
    <property type="entry name" value="TPR"/>
    <property type="match status" value="2"/>
</dbReference>
<dbReference type="Pfam" id="PF07719">
    <property type="entry name" value="TPR_2"/>
    <property type="match status" value="2"/>
</dbReference>
<sequence length="290" mass="33947">MKTKTFLLSILLISCSQKDIHINNARRFINQWNYDRALIEILKYREDKNAEIQYLLGICYFGKNEYDQAKDYFRNSLQIDTLFRDSIINIYTISAKKALKISDLKKVLQFYKTIAELVPDYKQIENLFLVADLNFQQGNYPGALAGYMKAYEIDSTSETARKSIKNFLKSLIECESLSIARIVALREYKRAKTSENLLLLGEVNFLLGKKYYDKGQFDSATVYFKEVVTNQEPKSLLDDACFYLGEISYTSENYAQAMDYYKKVLRLNPYQKGEFVQKSQERIKEIKEKQ</sequence>
<evidence type="ECO:0000313" key="4">
    <source>
        <dbReference type="EMBL" id="HDY60028.1"/>
    </source>
</evidence>
<dbReference type="InterPro" id="IPR013105">
    <property type="entry name" value="TPR_2"/>
</dbReference>
<name>A0A7V0Z7I2_UNCW3</name>
<dbReference type="InterPro" id="IPR011990">
    <property type="entry name" value="TPR-like_helical_dom_sf"/>
</dbReference>
<comment type="caution">
    <text evidence="4">The sequence shown here is derived from an EMBL/GenBank/DDBJ whole genome shotgun (WGS) entry which is preliminary data.</text>
</comment>
<dbReference type="InterPro" id="IPR019734">
    <property type="entry name" value="TPR_rpt"/>
</dbReference>
<keyword evidence="2 3" id="KW-0802">TPR repeat</keyword>
<proteinExistence type="predicted"/>
<protein>
    <submittedName>
        <fullName evidence="4">Tetratricopeptide repeat protein</fullName>
    </submittedName>
</protein>
<dbReference type="AlphaFoldDB" id="A0A7V0Z7I2"/>
<dbReference type="EMBL" id="DSKY01000022">
    <property type="protein sequence ID" value="HDY60028.1"/>
    <property type="molecule type" value="Genomic_DNA"/>
</dbReference>